<feature type="domain" description="RNA polymerase sigma-70 region 2" evidence="6">
    <location>
        <begin position="50"/>
        <end position="118"/>
    </location>
</feature>
<evidence type="ECO:0000256" key="1">
    <source>
        <dbReference type="ARBA" id="ARBA00023015"/>
    </source>
</evidence>
<dbReference type="InterPro" id="IPR000943">
    <property type="entry name" value="RNA_pol_sigma70"/>
</dbReference>
<evidence type="ECO:0000256" key="2">
    <source>
        <dbReference type="ARBA" id="ARBA00023082"/>
    </source>
</evidence>
<proteinExistence type="predicted"/>
<dbReference type="GO" id="GO:0006352">
    <property type="term" value="P:DNA-templated transcription initiation"/>
    <property type="evidence" value="ECO:0007669"/>
    <property type="project" value="InterPro"/>
</dbReference>
<dbReference type="InterPro" id="IPR007630">
    <property type="entry name" value="RNA_pol_sigma70_r4"/>
</dbReference>
<dbReference type="InterPro" id="IPR014284">
    <property type="entry name" value="RNA_pol_sigma-70_dom"/>
</dbReference>
<dbReference type="CDD" id="cd06171">
    <property type="entry name" value="Sigma70_r4"/>
    <property type="match status" value="1"/>
</dbReference>
<reference evidence="8 9" key="1">
    <citation type="submission" date="2021-03" db="EMBL/GenBank/DDBJ databases">
        <title>Whole genome shotgun sequence of Actinoplanes toevensis NBRC 105298.</title>
        <authorList>
            <person name="Komaki H."/>
            <person name="Tamura T."/>
        </authorList>
    </citation>
    <scope>NUCLEOTIDE SEQUENCE [LARGE SCALE GENOMIC DNA]</scope>
    <source>
        <strain evidence="8 9">NBRC 105298</strain>
    </source>
</reference>
<dbReference type="SUPFAM" id="SSF88659">
    <property type="entry name" value="Sigma3 and sigma4 domains of RNA polymerase sigma factors"/>
    <property type="match status" value="2"/>
</dbReference>
<sequence>MRSTPPAIGTPDQFVSRSAADDRRADALITALAALPTGHPSRCSLRDQAIQAWAPMATRLARRYAGRGESQDDLTQTAMIGLIKAVDRFDPGHSVDFVAYAIPTILGEIKRYFRDHAWSIRVPRRLQEMRMAINDANSVLIHSLGHLPTVAEVAAHLKVTEEEVLEGLEGARAYSATSLSGLANAEGRHEVGDALGSDELGYELTEARLALGPALRRLNDRDRRILTLRFCGDQTQTEIAGQIGVSQMHISRIIARALATLREDLGPDAR</sequence>
<dbReference type="Pfam" id="PF04539">
    <property type="entry name" value="Sigma70_r3"/>
    <property type="match status" value="1"/>
</dbReference>
<gene>
    <name evidence="8" type="ORF">Ato02nite_098680</name>
</gene>
<dbReference type="Gene3D" id="1.20.120.1810">
    <property type="match status" value="1"/>
</dbReference>
<evidence type="ECO:0008006" key="10">
    <source>
        <dbReference type="Google" id="ProtNLM"/>
    </source>
</evidence>
<dbReference type="Proteomes" id="UP000677082">
    <property type="component" value="Unassembled WGS sequence"/>
</dbReference>
<evidence type="ECO:0000313" key="8">
    <source>
        <dbReference type="EMBL" id="GIM98075.1"/>
    </source>
</evidence>
<evidence type="ECO:0000256" key="3">
    <source>
        <dbReference type="ARBA" id="ARBA00023125"/>
    </source>
</evidence>
<feature type="domain" description="RNA polymerase sigma-70 region 4" evidence="7">
    <location>
        <begin position="214"/>
        <end position="263"/>
    </location>
</feature>
<dbReference type="PRINTS" id="PR00046">
    <property type="entry name" value="SIGMA70FCT"/>
</dbReference>
<dbReference type="NCBIfam" id="TIGR02937">
    <property type="entry name" value="sigma70-ECF"/>
    <property type="match status" value="1"/>
</dbReference>
<keyword evidence="9" id="KW-1185">Reference proteome</keyword>
<dbReference type="Pfam" id="PF04545">
    <property type="entry name" value="Sigma70_r4"/>
    <property type="match status" value="1"/>
</dbReference>
<dbReference type="PANTHER" id="PTHR30385:SF4">
    <property type="entry name" value="RNA POLYMERASE SIGMA-E FACTOR"/>
    <property type="match status" value="1"/>
</dbReference>
<dbReference type="InterPro" id="IPR007627">
    <property type="entry name" value="RNA_pol_sigma70_r2"/>
</dbReference>
<dbReference type="GO" id="GO:0016987">
    <property type="term" value="F:sigma factor activity"/>
    <property type="evidence" value="ECO:0007669"/>
    <property type="project" value="UniProtKB-KW"/>
</dbReference>
<protein>
    <recommendedName>
        <fullName evidence="10">RNA polymerase sigma factor</fullName>
    </recommendedName>
</protein>
<evidence type="ECO:0000259" key="6">
    <source>
        <dbReference type="Pfam" id="PF04542"/>
    </source>
</evidence>
<evidence type="ECO:0000256" key="4">
    <source>
        <dbReference type="ARBA" id="ARBA00023163"/>
    </source>
</evidence>
<evidence type="ECO:0000313" key="9">
    <source>
        <dbReference type="Proteomes" id="UP000677082"/>
    </source>
</evidence>
<keyword evidence="3" id="KW-0238">DNA-binding</keyword>
<dbReference type="PANTHER" id="PTHR30385">
    <property type="entry name" value="SIGMA FACTOR F FLAGELLAR"/>
    <property type="match status" value="1"/>
</dbReference>
<evidence type="ECO:0000259" key="7">
    <source>
        <dbReference type="Pfam" id="PF04545"/>
    </source>
</evidence>
<dbReference type="GO" id="GO:0003677">
    <property type="term" value="F:DNA binding"/>
    <property type="evidence" value="ECO:0007669"/>
    <property type="project" value="UniProtKB-KW"/>
</dbReference>
<comment type="caution">
    <text evidence="8">The sequence shown here is derived from an EMBL/GenBank/DDBJ whole genome shotgun (WGS) entry which is preliminary data.</text>
</comment>
<keyword evidence="1" id="KW-0805">Transcription regulation</keyword>
<dbReference type="EMBL" id="BOQN01000178">
    <property type="protein sequence ID" value="GIM98075.1"/>
    <property type="molecule type" value="Genomic_DNA"/>
</dbReference>
<dbReference type="InterPro" id="IPR013324">
    <property type="entry name" value="RNA_pol_sigma_r3/r4-like"/>
</dbReference>
<dbReference type="InterPro" id="IPR007624">
    <property type="entry name" value="RNA_pol_sigma70_r3"/>
</dbReference>
<feature type="domain" description="RNA polymerase sigma-70 region 3" evidence="5">
    <location>
        <begin position="132"/>
        <end position="180"/>
    </location>
</feature>
<accession>A0A919WD65</accession>
<dbReference type="NCBIfam" id="TIGR02980">
    <property type="entry name" value="SigBFG"/>
    <property type="match status" value="1"/>
</dbReference>
<organism evidence="8 9">
    <name type="scientific">Paractinoplanes toevensis</name>
    <dbReference type="NCBI Taxonomy" id="571911"/>
    <lineage>
        <taxon>Bacteria</taxon>
        <taxon>Bacillati</taxon>
        <taxon>Actinomycetota</taxon>
        <taxon>Actinomycetes</taxon>
        <taxon>Micromonosporales</taxon>
        <taxon>Micromonosporaceae</taxon>
        <taxon>Paractinoplanes</taxon>
    </lineage>
</organism>
<evidence type="ECO:0000259" key="5">
    <source>
        <dbReference type="Pfam" id="PF04539"/>
    </source>
</evidence>
<dbReference type="InterPro" id="IPR013325">
    <property type="entry name" value="RNA_pol_sigma_r2"/>
</dbReference>
<name>A0A919WD65_9ACTN</name>
<keyword evidence="4" id="KW-0804">Transcription</keyword>
<dbReference type="Pfam" id="PF04542">
    <property type="entry name" value="Sigma70_r2"/>
    <property type="match status" value="1"/>
</dbReference>
<keyword evidence="2" id="KW-0731">Sigma factor</keyword>
<dbReference type="InterPro" id="IPR014322">
    <property type="entry name" value="RNA_pol_sigma-B/F/G"/>
</dbReference>
<dbReference type="SUPFAM" id="SSF88946">
    <property type="entry name" value="Sigma2 domain of RNA polymerase sigma factors"/>
    <property type="match status" value="1"/>
</dbReference>
<dbReference type="Gene3D" id="1.10.10.10">
    <property type="entry name" value="Winged helix-like DNA-binding domain superfamily/Winged helix DNA-binding domain"/>
    <property type="match status" value="2"/>
</dbReference>
<dbReference type="AlphaFoldDB" id="A0A919WD65"/>
<dbReference type="InterPro" id="IPR036388">
    <property type="entry name" value="WH-like_DNA-bd_sf"/>
</dbReference>